<dbReference type="PANTHER" id="PTHR34406:SF1">
    <property type="entry name" value="PROTEIN YCEI"/>
    <property type="match status" value="1"/>
</dbReference>
<dbReference type="Gene3D" id="2.40.128.110">
    <property type="entry name" value="Lipid/polyisoprenoid-binding, YceI-like"/>
    <property type="match status" value="1"/>
</dbReference>
<name>A0A557RHE9_9GAMM</name>
<reference evidence="3 4" key="1">
    <citation type="submission" date="2019-07" db="EMBL/GenBank/DDBJ databases">
        <title>Reclasification of Spiribacter aquaticus.</title>
        <authorList>
            <person name="Leon M.J."/>
            <person name="Sanchez-Porro C."/>
            <person name="Ventosa A."/>
        </authorList>
    </citation>
    <scope>NUCLEOTIDE SEQUENCE [LARGE SCALE GENOMIC DNA]</scope>
    <source>
        <strain evidence="3 4">SP30</strain>
    </source>
</reference>
<organism evidence="3 4">
    <name type="scientific">Spiribacter aquaticus</name>
    <dbReference type="NCBI Taxonomy" id="1935996"/>
    <lineage>
        <taxon>Bacteria</taxon>
        <taxon>Pseudomonadati</taxon>
        <taxon>Pseudomonadota</taxon>
        <taxon>Gammaproteobacteria</taxon>
        <taxon>Chromatiales</taxon>
        <taxon>Ectothiorhodospiraceae</taxon>
        <taxon>Spiribacter</taxon>
    </lineage>
</organism>
<accession>A0A557RHE9</accession>
<dbReference type="SMART" id="SM00867">
    <property type="entry name" value="YceI"/>
    <property type="match status" value="1"/>
</dbReference>
<dbReference type="EMBL" id="VMKP01000003">
    <property type="protein sequence ID" value="TVO64610.1"/>
    <property type="molecule type" value="Genomic_DNA"/>
</dbReference>
<evidence type="ECO:0000313" key="3">
    <source>
        <dbReference type="EMBL" id="TVO64610.1"/>
    </source>
</evidence>
<feature type="domain" description="Lipid/polyisoprenoid-binding YceI-like" evidence="2">
    <location>
        <begin position="28"/>
        <end position="194"/>
    </location>
</feature>
<dbReference type="Pfam" id="PF04264">
    <property type="entry name" value="YceI"/>
    <property type="match status" value="1"/>
</dbReference>
<keyword evidence="1" id="KW-0732">Signal</keyword>
<evidence type="ECO:0000313" key="4">
    <source>
        <dbReference type="Proteomes" id="UP000316688"/>
    </source>
</evidence>
<dbReference type="AlphaFoldDB" id="A0A557RHE9"/>
<dbReference type="RefSeq" id="WP_144348164.1">
    <property type="nucleotide sequence ID" value="NZ_VMKP01000003.1"/>
</dbReference>
<gene>
    <name evidence="3" type="ORF">FPL11_08145</name>
</gene>
<dbReference type="InterPro" id="IPR036761">
    <property type="entry name" value="TTHA0802/YceI-like_sf"/>
</dbReference>
<dbReference type="InterPro" id="IPR007372">
    <property type="entry name" value="Lipid/polyisoprenoid-bd_YceI"/>
</dbReference>
<evidence type="ECO:0000256" key="1">
    <source>
        <dbReference type="SAM" id="SignalP"/>
    </source>
</evidence>
<keyword evidence="4" id="KW-1185">Reference proteome</keyword>
<proteinExistence type="predicted"/>
<sequence>MVHNAMRAVALLLALGLMTAPVQAEPERFRLDESHVSVGFLIGHARFADVLGQFTDVSGGFRYDAETRTLESGRVEVAADSVFTGHDERDGHVRDGDFLAADAHPTIVFEANGYEPTGEGEGILRGELTMLGVTRPIELDLTLNRRGEHPIGGADTLGGSARGAIRRSEFGMDYALENELVGDRVELIIEFEAIREDD</sequence>
<comment type="caution">
    <text evidence="3">The sequence shown here is derived from an EMBL/GenBank/DDBJ whole genome shotgun (WGS) entry which is preliminary data.</text>
</comment>
<feature type="signal peptide" evidence="1">
    <location>
        <begin position="1"/>
        <end position="24"/>
    </location>
</feature>
<evidence type="ECO:0000259" key="2">
    <source>
        <dbReference type="SMART" id="SM00867"/>
    </source>
</evidence>
<dbReference type="PANTHER" id="PTHR34406">
    <property type="entry name" value="PROTEIN YCEI"/>
    <property type="match status" value="1"/>
</dbReference>
<dbReference type="SUPFAM" id="SSF101874">
    <property type="entry name" value="YceI-like"/>
    <property type="match status" value="1"/>
</dbReference>
<protein>
    <submittedName>
        <fullName evidence="3">YceI family protein</fullName>
    </submittedName>
</protein>
<dbReference type="Proteomes" id="UP000316688">
    <property type="component" value="Unassembled WGS sequence"/>
</dbReference>
<feature type="chain" id="PRO_5021883171" evidence="1">
    <location>
        <begin position="25"/>
        <end position="198"/>
    </location>
</feature>